<protein>
    <recommendedName>
        <fullName evidence="4">RRM domain-containing protein</fullName>
    </recommendedName>
</protein>
<evidence type="ECO:0000256" key="1">
    <source>
        <dbReference type="ARBA" id="ARBA00022737"/>
    </source>
</evidence>
<keyword evidence="2 3" id="KW-0694">RNA-binding</keyword>
<evidence type="ECO:0000313" key="6">
    <source>
        <dbReference type="Proteomes" id="UP000327468"/>
    </source>
</evidence>
<dbReference type="Pfam" id="PF00076">
    <property type="entry name" value="RRM_1"/>
    <property type="match status" value="2"/>
</dbReference>
<dbReference type="SUPFAM" id="SSF54928">
    <property type="entry name" value="RNA-binding domain, RBD"/>
    <property type="match status" value="3"/>
</dbReference>
<dbReference type="PANTHER" id="PTHR13976">
    <property type="entry name" value="HETEROGENEOUS NUCLEAR RIBONUCLEOPROTEIN-RELATED"/>
    <property type="match status" value="1"/>
</dbReference>
<dbReference type="EMBL" id="VFJC01000023">
    <property type="protein sequence ID" value="KAB5533008.1"/>
    <property type="molecule type" value="Genomic_DNA"/>
</dbReference>
<gene>
    <name evidence="5" type="ORF">PHYPO_G00126640</name>
</gene>
<reference evidence="5 6" key="1">
    <citation type="submission" date="2019-06" db="EMBL/GenBank/DDBJ databases">
        <title>A chromosome-scale genome assembly of the striped catfish, Pangasianodon hypophthalmus.</title>
        <authorList>
            <person name="Wen M."/>
            <person name="Zahm M."/>
            <person name="Roques C."/>
            <person name="Cabau C."/>
            <person name="Klopp C."/>
            <person name="Donnadieu C."/>
            <person name="Jouanno E."/>
            <person name="Avarre J.-C."/>
            <person name="Campet M."/>
            <person name="Ha T.T.T."/>
            <person name="Dugue R."/>
            <person name="Lampietro C."/>
            <person name="Louis A."/>
            <person name="Herpin A."/>
            <person name="Echchiki A."/>
            <person name="Berthelot C."/>
            <person name="Parey E."/>
            <person name="Roest-Crollius H."/>
            <person name="Braasch I."/>
            <person name="Postlethwait J."/>
            <person name="Bobe J."/>
            <person name="Montfort J."/>
            <person name="Bouchez O."/>
            <person name="Begum T."/>
            <person name="Schartl M."/>
            <person name="Guiguen Y."/>
        </authorList>
    </citation>
    <scope>NUCLEOTIDE SEQUENCE [LARGE SCALE GENOMIC DNA]</scope>
    <source>
        <strain evidence="5 6">Indonesia</strain>
        <tissue evidence="5">Blood</tissue>
    </source>
</reference>
<keyword evidence="1" id="KW-0677">Repeat</keyword>
<dbReference type="GO" id="GO:0003723">
    <property type="term" value="F:RNA binding"/>
    <property type="evidence" value="ECO:0007669"/>
    <property type="project" value="UniProtKB-UniRule"/>
</dbReference>
<evidence type="ECO:0000259" key="4">
    <source>
        <dbReference type="PROSITE" id="PS50102"/>
    </source>
</evidence>
<accession>A0A5N5KSA2</accession>
<dbReference type="SMART" id="SM00360">
    <property type="entry name" value="RRM"/>
    <property type="match status" value="4"/>
</dbReference>
<evidence type="ECO:0000256" key="3">
    <source>
        <dbReference type="PROSITE-ProRule" id="PRU00176"/>
    </source>
</evidence>
<dbReference type="OrthoDB" id="2588702at2759"/>
<feature type="domain" description="RRM" evidence="4">
    <location>
        <begin position="329"/>
        <end position="406"/>
    </location>
</feature>
<sequence>MAVVLRLQGLNIKAGPEDIRRFFHGLPIPEGGVHITGGKMGEAFIIFRTERAGQLAMLYSGKQLRGSTVTLHKSSMAEFKHNMELKLRKRKCAPMEGEPAPQTTTATELCTTLLLSVVAAVQRLQSNHEMNQAQSPPVSTPQLINIPKSGKDAIEKLPETDQTPPVNIQARLTEPMRHHVEEQRGGLREGNSRKPGYLRLYGLPNTITKEEVCQFLEGLKVVDVITDTLQGRDRCCLVKMASFKDAEEGLKYSHSGSRDFHVEVRLAHERMWENAMEHREHSPCSTFSEQDRFSQDRRLHRNSPVKKPCSFWGSPKRRRSNSPSFDSEYCVMVKNLPTTITKTEIRNLFSCPDIPNSKILHLLNKWKERTSTAFIIFTQPEEYTLAMNMNGSAIGSQIIDVSSITKEKMKDLMYQNTCTESERSRSCSAQTRPGLSCIYARNFPAAVRKAEVKDFFSMYNISEENIKLLEDENGNGIGEAVIQFGSEERAREACSLHRERFRREQILLTCISSQQMKDILHKTQ</sequence>
<name>A0A5N5KSA2_PANHP</name>
<dbReference type="InterPro" id="IPR050666">
    <property type="entry name" value="ESRP"/>
</dbReference>
<dbReference type="AlphaFoldDB" id="A0A5N5KSA2"/>
<organism evidence="5 6">
    <name type="scientific">Pangasianodon hypophthalmus</name>
    <name type="common">Striped catfish</name>
    <name type="synonym">Helicophagus hypophthalmus</name>
    <dbReference type="NCBI Taxonomy" id="310915"/>
    <lineage>
        <taxon>Eukaryota</taxon>
        <taxon>Metazoa</taxon>
        <taxon>Chordata</taxon>
        <taxon>Craniata</taxon>
        <taxon>Vertebrata</taxon>
        <taxon>Euteleostomi</taxon>
        <taxon>Actinopterygii</taxon>
        <taxon>Neopterygii</taxon>
        <taxon>Teleostei</taxon>
        <taxon>Ostariophysi</taxon>
        <taxon>Siluriformes</taxon>
        <taxon>Pangasiidae</taxon>
        <taxon>Pangasianodon</taxon>
    </lineage>
</organism>
<keyword evidence="6" id="KW-1185">Reference proteome</keyword>
<dbReference type="Gene3D" id="3.30.70.330">
    <property type="match status" value="4"/>
</dbReference>
<dbReference type="InterPro" id="IPR012677">
    <property type="entry name" value="Nucleotide-bd_a/b_plait_sf"/>
</dbReference>
<evidence type="ECO:0000256" key="2">
    <source>
        <dbReference type="ARBA" id="ARBA00022884"/>
    </source>
</evidence>
<dbReference type="Proteomes" id="UP000327468">
    <property type="component" value="Chromosome 22"/>
</dbReference>
<evidence type="ECO:0000313" key="5">
    <source>
        <dbReference type="EMBL" id="KAB5533008.1"/>
    </source>
</evidence>
<dbReference type="InterPro" id="IPR035979">
    <property type="entry name" value="RBD_domain_sf"/>
</dbReference>
<proteinExistence type="predicted"/>
<comment type="caution">
    <text evidence="5">The sequence shown here is derived from an EMBL/GenBank/DDBJ whole genome shotgun (WGS) entry which is preliminary data.</text>
</comment>
<dbReference type="InterPro" id="IPR000504">
    <property type="entry name" value="RRM_dom"/>
</dbReference>
<dbReference type="PROSITE" id="PS50102">
    <property type="entry name" value="RRM"/>
    <property type="match status" value="1"/>
</dbReference>